<keyword evidence="2" id="KW-0472">Membrane</keyword>
<feature type="region of interest" description="Disordered" evidence="1">
    <location>
        <begin position="83"/>
        <end position="115"/>
    </location>
</feature>
<keyword evidence="2" id="KW-0812">Transmembrane</keyword>
<dbReference type="Proteomes" id="UP000301309">
    <property type="component" value="Unassembled WGS sequence"/>
</dbReference>
<keyword evidence="4" id="KW-1185">Reference proteome</keyword>
<sequence length="115" mass="12233">MLFAVPALYGVWRTVRTGEIRDAIERLGTWHMAQTRQEPTRNTTRPPRALPPPALCGFLLLLAIVFTASYAVGAYMGPVAPGMHGPGVVGDDPEGGRHGDEPGMEGMDMGHGGGH</sequence>
<name>A0A4D4LNK5_STRVO</name>
<dbReference type="AlphaFoldDB" id="A0A4D4LNK5"/>
<proteinExistence type="predicted"/>
<gene>
    <name evidence="3" type="ORF">SVIO_101020</name>
</gene>
<feature type="transmembrane region" description="Helical" evidence="2">
    <location>
        <begin position="54"/>
        <end position="76"/>
    </location>
</feature>
<accession>A0A4D4LNK5</accession>
<reference evidence="3 4" key="1">
    <citation type="journal article" date="2020" name="Int. J. Syst. Evol. Microbiol.">
        <title>Reclassification of Streptomyces castelarensis and Streptomyces sporoclivatus as later heterotypic synonyms of Streptomyces antimycoticus.</title>
        <authorList>
            <person name="Komaki H."/>
            <person name="Tamura T."/>
        </authorList>
    </citation>
    <scope>NUCLEOTIDE SEQUENCE [LARGE SCALE GENOMIC DNA]</scope>
    <source>
        <strain evidence="3 4">NBRC 13459</strain>
    </source>
</reference>
<evidence type="ECO:0000313" key="3">
    <source>
        <dbReference type="EMBL" id="GDY59479.1"/>
    </source>
</evidence>
<protein>
    <submittedName>
        <fullName evidence="3">Uncharacterized protein</fullName>
    </submittedName>
</protein>
<evidence type="ECO:0000256" key="1">
    <source>
        <dbReference type="SAM" id="MobiDB-lite"/>
    </source>
</evidence>
<dbReference type="EMBL" id="BJHW01000002">
    <property type="protein sequence ID" value="GDY59479.1"/>
    <property type="molecule type" value="Genomic_DNA"/>
</dbReference>
<organism evidence="3 4">
    <name type="scientific">Streptomyces violaceusniger</name>
    <dbReference type="NCBI Taxonomy" id="68280"/>
    <lineage>
        <taxon>Bacteria</taxon>
        <taxon>Bacillati</taxon>
        <taxon>Actinomycetota</taxon>
        <taxon>Actinomycetes</taxon>
        <taxon>Kitasatosporales</taxon>
        <taxon>Streptomycetaceae</taxon>
        <taxon>Streptomyces</taxon>
        <taxon>Streptomyces violaceusniger group</taxon>
    </lineage>
</organism>
<keyword evidence="2" id="KW-1133">Transmembrane helix</keyword>
<comment type="caution">
    <text evidence="3">The sequence shown here is derived from an EMBL/GenBank/DDBJ whole genome shotgun (WGS) entry which is preliminary data.</text>
</comment>
<evidence type="ECO:0000313" key="4">
    <source>
        <dbReference type="Proteomes" id="UP000301309"/>
    </source>
</evidence>
<evidence type="ECO:0000256" key="2">
    <source>
        <dbReference type="SAM" id="Phobius"/>
    </source>
</evidence>